<reference evidence="1" key="1">
    <citation type="submission" date="2021-02" db="EMBL/GenBank/DDBJ databases">
        <authorList>
            <person name="Nowell W R."/>
        </authorList>
    </citation>
    <scope>NUCLEOTIDE SEQUENCE</scope>
    <source>
        <strain evidence="1">Ploen Becks lab</strain>
    </source>
</reference>
<dbReference type="InterPro" id="IPR011042">
    <property type="entry name" value="6-blade_b-propeller_TolB-like"/>
</dbReference>
<keyword evidence="2" id="KW-1185">Reference proteome</keyword>
<dbReference type="Gene3D" id="2.120.10.30">
    <property type="entry name" value="TolB, C-terminal domain"/>
    <property type="match status" value="1"/>
</dbReference>
<evidence type="ECO:0008006" key="3">
    <source>
        <dbReference type="Google" id="ProtNLM"/>
    </source>
</evidence>
<dbReference type="SUPFAM" id="SSF63825">
    <property type="entry name" value="YWTD domain"/>
    <property type="match status" value="1"/>
</dbReference>
<dbReference type="OrthoDB" id="10406592at2759"/>
<proteinExistence type="predicted"/>
<sequence length="531" mass="62810">MNNKCILNKNHLICRDPLVFNCLNENEVNHLACYECIDKQSDYSGTFKCNLCQNEHKKDSLEKFELKIGNFSMPYLKETLSNSIQNGNKLNSELKNKKLPGFRERLIRNFIEYIEHNLMVRVESLKFEFDDLEDSLNEKIDSYRLKQLGENTQVRDKLEKIVEKNSNISKHTFFMLKKCKLYEENFISLKEIFNLNNFKPNGKKSVFDLKKNLPIKSTMGFLQGPMSVLSIEKRLKIQPNVSLIDLNCFIKSSCGLAEIYDGKKIQLAMTDYASNDIKIMTKYDSYSLKEIDIVSIERFRLNKFKCYYAICSNFDLNSLTGLEDDSTNVYACDMELHRVLIFDQKISKIRRIITEVPNEYSNDLEEFECPRDICYFNGYFYVLDQGKNVVNIFRKNGDFYKNFYFNKKEKKVENPWSVRVSNNLLFIINWKESVFVYDFEFNLKYVLDIESVLSMCVVNDYDKQRVYAFFHCENGHFIGYKISNDEQKPEIIFQSFFKNLKYRSEFMIFTSDQKFVISLGWSKLLATIDFF</sequence>
<protein>
    <recommendedName>
        <fullName evidence="3">B box-type domain-containing protein</fullName>
    </recommendedName>
</protein>
<comment type="caution">
    <text evidence="1">The sequence shown here is derived from an EMBL/GenBank/DDBJ whole genome shotgun (WGS) entry which is preliminary data.</text>
</comment>
<name>A0A814IAV2_9BILA</name>
<evidence type="ECO:0000313" key="2">
    <source>
        <dbReference type="Proteomes" id="UP000663879"/>
    </source>
</evidence>
<accession>A0A814IAV2</accession>
<dbReference type="EMBL" id="CAJNOC010004417">
    <property type="protein sequence ID" value="CAF1021009.1"/>
    <property type="molecule type" value="Genomic_DNA"/>
</dbReference>
<organism evidence="1 2">
    <name type="scientific">Brachionus calyciflorus</name>
    <dbReference type="NCBI Taxonomy" id="104777"/>
    <lineage>
        <taxon>Eukaryota</taxon>
        <taxon>Metazoa</taxon>
        <taxon>Spiralia</taxon>
        <taxon>Gnathifera</taxon>
        <taxon>Rotifera</taxon>
        <taxon>Eurotatoria</taxon>
        <taxon>Monogononta</taxon>
        <taxon>Pseudotrocha</taxon>
        <taxon>Ploima</taxon>
        <taxon>Brachionidae</taxon>
        <taxon>Brachionus</taxon>
    </lineage>
</organism>
<dbReference type="AlphaFoldDB" id="A0A814IAV2"/>
<gene>
    <name evidence="1" type="ORF">OXX778_LOCUS17380</name>
</gene>
<dbReference type="Proteomes" id="UP000663879">
    <property type="component" value="Unassembled WGS sequence"/>
</dbReference>
<evidence type="ECO:0000313" key="1">
    <source>
        <dbReference type="EMBL" id="CAF1021009.1"/>
    </source>
</evidence>